<keyword evidence="11" id="KW-1185">Reference proteome</keyword>
<evidence type="ECO:0000256" key="1">
    <source>
        <dbReference type="ARBA" id="ARBA00001946"/>
    </source>
</evidence>
<evidence type="ECO:0000256" key="7">
    <source>
        <dbReference type="ARBA" id="ARBA00038093"/>
    </source>
</evidence>
<dbReference type="GO" id="GO:0016787">
    <property type="term" value="F:hydrolase activity"/>
    <property type="evidence" value="ECO:0007669"/>
    <property type="project" value="UniProtKB-KW"/>
</dbReference>
<keyword evidence="4 8" id="KW-0479">Metal-binding</keyword>
<dbReference type="EMBL" id="QKZL01000029">
    <property type="protein sequence ID" value="PZX11784.1"/>
    <property type="molecule type" value="Genomic_DNA"/>
</dbReference>
<keyword evidence="3 8" id="KW-0540">Nuclease</keyword>
<dbReference type="Gene3D" id="3.40.50.1010">
    <property type="entry name" value="5'-nuclease"/>
    <property type="match status" value="1"/>
</dbReference>
<evidence type="ECO:0000256" key="2">
    <source>
        <dbReference type="ARBA" id="ARBA00022649"/>
    </source>
</evidence>
<comment type="cofactor">
    <cofactor evidence="1 8">
        <name>Mg(2+)</name>
        <dbReference type="ChEBI" id="CHEBI:18420"/>
    </cofactor>
</comment>
<dbReference type="GO" id="GO:0004540">
    <property type="term" value="F:RNA nuclease activity"/>
    <property type="evidence" value="ECO:0007669"/>
    <property type="project" value="InterPro"/>
</dbReference>
<proteinExistence type="inferred from homology"/>
<dbReference type="Pfam" id="PF01850">
    <property type="entry name" value="PIN"/>
    <property type="match status" value="1"/>
</dbReference>
<evidence type="ECO:0000256" key="4">
    <source>
        <dbReference type="ARBA" id="ARBA00022723"/>
    </source>
</evidence>
<feature type="domain" description="PIN" evidence="9">
    <location>
        <begin position="2"/>
        <end position="122"/>
    </location>
</feature>
<keyword evidence="2 8" id="KW-1277">Toxin-antitoxin system</keyword>
<evidence type="ECO:0000256" key="3">
    <source>
        <dbReference type="ARBA" id="ARBA00022722"/>
    </source>
</evidence>
<reference evidence="10 11" key="1">
    <citation type="submission" date="2018-06" db="EMBL/GenBank/DDBJ databases">
        <title>Genomic Encyclopedia of Archaeal and Bacterial Type Strains, Phase II (KMG-II): from individual species to whole genera.</title>
        <authorList>
            <person name="Goeker M."/>
        </authorList>
    </citation>
    <scope>NUCLEOTIDE SEQUENCE [LARGE SCALE GENOMIC DNA]</scope>
    <source>
        <strain evidence="10 11">DSM 22009</strain>
    </source>
</reference>
<keyword evidence="6 8" id="KW-0460">Magnesium</keyword>
<dbReference type="InterPro" id="IPR002716">
    <property type="entry name" value="PIN_dom"/>
</dbReference>
<evidence type="ECO:0000313" key="11">
    <source>
        <dbReference type="Proteomes" id="UP000248916"/>
    </source>
</evidence>
<dbReference type="HAMAP" id="MF_00265">
    <property type="entry name" value="VapC_Nob1"/>
    <property type="match status" value="1"/>
</dbReference>
<dbReference type="InterPro" id="IPR050556">
    <property type="entry name" value="Type_II_TA_system_RNase"/>
</dbReference>
<dbReference type="InterPro" id="IPR022907">
    <property type="entry name" value="VapC_family"/>
</dbReference>
<sequence>MILLDTNVVSEVMRPTPAQVVLDWFAGQASADLFLPVIVEAELRFGILLMPDGKRRDGLAAALEDMIEEEFTDRILPFDSRAAQTYAVIAAQRRRSGKAVREADCQIAAIAASRGAALATRNVKDFLDAGIEILNPWEHAP</sequence>
<comment type="caution">
    <text evidence="10">The sequence shown here is derived from an EMBL/GenBank/DDBJ whole genome shotgun (WGS) entry which is preliminary data.</text>
</comment>
<evidence type="ECO:0000259" key="9">
    <source>
        <dbReference type="Pfam" id="PF01850"/>
    </source>
</evidence>
<keyword evidence="8" id="KW-0800">Toxin</keyword>
<keyword evidence="5 8" id="KW-0378">Hydrolase</keyword>
<comment type="function">
    <text evidence="8">Toxic component of a toxin-antitoxin (TA) system. An RNase.</text>
</comment>
<organism evidence="10 11">
    <name type="scientific">Palleronia aestuarii</name>
    <dbReference type="NCBI Taxonomy" id="568105"/>
    <lineage>
        <taxon>Bacteria</taxon>
        <taxon>Pseudomonadati</taxon>
        <taxon>Pseudomonadota</taxon>
        <taxon>Alphaproteobacteria</taxon>
        <taxon>Rhodobacterales</taxon>
        <taxon>Roseobacteraceae</taxon>
        <taxon>Palleronia</taxon>
    </lineage>
</organism>
<dbReference type="OrthoDB" id="9804823at2"/>
<dbReference type="InterPro" id="IPR029060">
    <property type="entry name" value="PIN-like_dom_sf"/>
</dbReference>
<dbReference type="RefSeq" id="WP_111538867.1">
    <property type="nucleotide sequence ID" value="NZ_QKZL01000029.1"/>
</dbReference>
<feature type="binding site" evidence="8">
    <location>
        <position position="5"/>
    </location>
    <ligand>
        <name>Mg(2+)</name>
        <dbReference type="ChEBI" id="CHEBI:18420"/>
    </ligand>
</feature>
<dbReference type="CDD" id="cd18731">
    <property type="entry name" value="PIN_NgFitB-like"/>
    <property type="match status" value="1"/>
</dbReference>
<name>A0A2W7N4K9_9RHOB</name>
<gene>
    <name evidence="8" type="primary">vapC</name>
    <name evidence="10" type="ORF">LX81_03861</name>
</gene>
<dbReference type="GO" id="GO:0000287">
    <property type="term" value="F:magnesium ion binding"/>
    <property type="evidence" value="ECO:0007669"/>
    <property type="project" value="UniProtKB-UniRule"/>
</dbReference>
<protein>
    <recommendedName>
        <fullName evidence="8">Ribonuclease VapC</fullName>
        <shortName evidence="8">RNase VapC</shortName>
        <ecNumber evidence="8">3.1.-.-</ecNumber>
    </recommendedName>
    <alternativeName>
        <fullName evidence="8">Toxin VapC</fullName>
    </alternativeName>
</protein>
<evidence type="ECO:0000256" key="5">
    <source>
        <dbReference type="ARBA" id="ARBA00022801"/>
    </source>
</evidence>
<dbReference type="AlphaFoldDB" id="A0A2W7N4K9"/>
<evidence type="ECO:0000256" key="6">
    <source>
        <dbReference type="ARBA" id="ARBA00022842"/>
    </source>
</evidence>
<evidence type="ECO:0000313" key="10">
    <source>
        <dbReference type="EMBL" id="PZX11784.1"/>
    </source>
</evidence>
<dbReference type="PANTHER" id="PTHR33653:SF1">
    <property type="entry name" value="RIBONUCLEASE VAPC2"/>
    <property type="match status" value="1"/>
</dbReference>
<dbReference type="GO" id="GO:0090729">
    <property type="term" value="F:toxin activity"/>
    <property type="evidence" value="ECO:0007669"/>
    <property type="project" value="UniProtKB-KW"/>
</dbReference>
<dbReference type="SUPFAM" id="SSF88723">
    <property type="entry name" value="PIN domain-like"/>
    <property type="match status" value="1"/>
</dbReference>
<accession>A0A2W7N4K9</accession>
<comment type="similarity">
    <text evidence="7 8">Belongs to the PINc/VapC protein family.</text>
</comment>
<dbReference type="PANTHER" id="PTHR33653">
    <property type="entry name" value="RIBONUCLEASE VAPC2"/>
    <property type="match status" value="1"/>
</dbReference>
<dbReference type="EC" id="3.1.-.-" evidence="8"/>
<evidence type="ECO:0000256" key="8">
    <source>
        <dbReference type="HAMAP-Rule" id="MF_00265"/>
    </source>
</evidence>
<dbReference type="Proteomes" id="UP000248916">
    <property type="component" value="Unassembled WGS sequence"/>
</dbReference>
<feature type="binding site" evidence="8">
    <location>
        <position position="104"/>
    </location>
    <ligand>
        <name>Mg(2+)</name>
        <dbReference type="ChEBI" id="CHEBI:18420"/>
    </ligand>
</feature>